<proteinExistence type="inferred from homology"/>
<dbReference type="PROSITE" id="PS00211">
    <property type="entry name" value="ABC_TRANSPORTER_1"/>
    <property type="match status" value="1"/>
</dbReference>
<protein>
    <submittedName>
        <fullName evidence="5">Alpha-D-ribose 1-methylphosphonate 5-triphosphate synthase subunit PhnL</fullName>
        <ecNumber evidence="5">2.7.8.37</ecNumber>
    </submittedName>
</protein>
<dbReference type="InterPro" id="IPR027417">
    <property type="entry name" value="P-loop_NTPase"/>
</dbReference>
<dbReference type="Pfam" id="PF00005">
    <property type="entry name" value="ABC_tran"/>
    <property type="match status" value="1"/>
</dbReference>
<keyword evidence="3" id="KW-0067">ATP-binding</keyword>
<dbReference type="Gene3D" id="3.40.50.300">
    <property type="entry name" value="P-loop containing nucleotide triphosphate hydrolases"/>
    <property type="match status" value="1"/>
</dbReference>
<dbReference type="PROSITE" id="PS50893">
    <property type="entry name" value="ABC_TRANSPORTER_2"/>
    <property type="match status" value="1"/>
</dbReference>
<accession>A0ABU0DIP7</accession>
<reference evidence="5 6" key="1">
    <citation type="submission" date="2023-07" db="EMBL/GenBank/DDBJ databases">
        <title>Genomic Encyclopedia of Type Strains, Phase IV (KMG-IV): sequencing the most valuable type-strain genomes for metagenomic binning, comparative biology and taxonomic classification.</title>
        <authorList>
            <person name="Goeker M."/>
        </authorList>
    </citation>
    <scope>NUCLEOTIDE SEQUENCE [LARGE SCALE GENOMIC DNA]</scope>
    <source>
        <strain evidence="5 6">DSM 1277</strain>
    </source>
</reference>
<keyword evidence="5" id="KW-0808">Transferase</keyword>
<dbReference type="RefSeq" id="WP_307060945.1">
    <property type="nucleotide sequence ID" value="NZ_JAUSUH010000005.1"/>
</dbReference>
<evidence type="ECO:0000256" key="3">
    <source>
        <dbReference type="ARBA" id="ARBA00022840"/>
    </source>
</evidence>
<keyword evidence="6" id="KW-1185">Reference proteome</keyword>
<sequence length="237" mass="25394">MSKPSLPILSVSGVAKTFILHLREGARLPVVNGAGFDLYAGECVALGGPSGAGKSSLLKMVYGNYRVDEGTIRVRDGEEMVDVASTSPRRLIKLRDTTMGYVSQFLRVIPRVGARDVVAEPLIHDGVPPEEAVARAGALLARLNLPERLWNLPPATFSGGEQQRVNIARGLIAHRPLLLMDEPTASLDAANRNVVVELIAEKKRAGVAILGIFHDAEVREAACDRVIDVTDFAKAAA</sequence>
<dbReference type="EC" id="2.7.8.37" evidence="5"/>
<comment type="caution">
    <text evidence="5">The sequence shown here is derived from an EMBL/GenBank/DDBJ whole genome shotgun (WGS) entry which is preliminary data.</text>
</comment>
<evidence type="ECO:0000259" key="4">
    <source>
        <dbReference type="PROSITE" id="PS50893"/>
    </source>
</evidence>
<dbReference type="Proteomes" id="UP001238467">
    <property type="component" value="Unassembled WGS sequence"/>
</dbReference>
<dbReference type="SMART" id="SM00382">
    <property type="entry name" value="AAA"/>
    <property type="match status" value="1"/>
</dbReference>
<gene>
    <name evidence="5" type="ORF">J2S76_002693</name>
</gene>
<organism evidence="5 6">
    <name type="scientific">Ancylobacter vacuolatus</name>
    <dbReference type="NCBI Taxonomy" id="223389"/>
    <lineage>
        <taxon>Bacteria</taxon>
        <taxon>Pseudomonadati</taxon>
        <taxon>Pseudomonadota</taxon>
        <taxon>Alphaproteobacteria</taxon>
        <taxon>Hyphomicrobiales</taxon>
        <taxon>Xanthobacteraceae</taxon>
        <taxon>Ancylobacter</taxon>
    </lineage>
</organism>
<dbReference type="InterPro" id="IPR003439">
    <property type="entry name" value="ABC_transporter-like_ATP-bd"/>
</dbReference>
<dbReference type="NCBIfam" id="TIGR02324">
    <property type="entry name" value="CP_lyasePhnL"/>
    <property type="match status" value="1"/>
</dbReference>
<keyword evidence="2" id="KW-0547">Nucleotide-binding</keyword>
<dbReference type="EMBL" id="JAUSUH010000005">
    <property type="protein sequence ID" value="MDQ0348264.1"/>
    <property type="molecule type" value="Genomic_DNA"/>
</dbReference>
<dbReference type="PANTHER" id="PTHR24220">
    <property type="entry name" value="IMPORT ATP-BINDING PROTEIN"/>
    <property type="match status" value="1"/>
</dbReference>
<dbReference type="InterPro" id="IPR017871">
    <property type="entry name" value="ABC_transporter-like_CS"/>
</dbReference>
<name>A0ABU0DIP7_9HYPH</name>
<dbReference type="InterPro" id="IPR012701">
    <property type="entry name" value="CP_lyase_PhnL"/>
</dbReference>
<evidence type="ECO:0000313" key="5">
    <source>
        <dbReference type="EMBL" id="MDQ0348264.1"/>
    </source>
</evidence>
<dbReference type="SUPFAM" id="SSF52540">
    <property type="entry name" value="P-loop containing nucleoside triphosphate hydrolases"/>
    <property type="match status" value="1"/>
</dbReference>
<feature type="domain" description="ABC transporter" evidence="4">
    <location>
        <begin position="9"/>
        <end position="237"/>
    </location>
</feature>
<dbReference type="GO" id="GO:0061693">
    <property type="term" value="F:alpha-D-ribose 1-methylphosphonate 5-triphosphate synthase activity"/>
    <property type="evidence" value="ECO:0007669"/>
    <property type="project" value="UniProtKB-EC"/>
</dbReference>
<evidence type="ECO:0000256" key="1">
    <source>
        <dbReference type="ARBA" id="ARBA00005417"/>
    </source>
</evidence>
<comment type="similarity">
    <text evidence="1">Belongs to the ABC transporter superfamily.</text>
</comment>
<dbReference type="PANTHER" id="PTHR24220:SF659">
    <property type="entry name" value="TRANSPORTER, PUTATIVE-RELATED"/>
    <property type="match status" value="1"/>
</dbReference>
<evidence type="ECO:0000313" key="6">
    <source>
        <dbReference type="Proteomes" id="UP001238467"/>
    </source>
</evidence>
<dbReference type="InterPro" id="IPR003593">
    <property type="entry name" value="AAA+_ATPase"/>
</dbReference>
<dbReference type="InterPro" id="IPR015854">
    <property type="entry name" value="ABC_transpr_LolD-like"/>
</dbReference>
<evidence type="ECO:0000256" key="2">
    <source>
        <dbReference type="ARBA" id="ARBA00022741"/>
    </source>
</evidence>